<sequence>MLITHGTLKTLYTGFKTSFQQGLGQHESQWPTVAMKVNSTTRTEEYGWLGKIPGVREWLGDRVVHGLQGHGYAIRNKNHELTVGVSRDDIEDDNLGIYAPMFTEMGRSVGAYPDEQVWGLLANGFSTPCYDGQPLFDADHPVLDADGAVQSVANTDAEAGTGEPWFLLDLSRAIKPVIYQERKAFQFVSMTKETDENVFKRNEFLYGADGRSNVGFGLWQLAWGSKKTLDKAAYKAARQWMMGQKGDHGRPLGLRPTHLVVPPNLEGAALEILNAERDTAGATNVYKGTAQLLVVPWLA</sequence>
<dbReference type="OrthoDB" id="9804833at2"/>
<evidence type="ECO:0000313" key="2">
    <source>
        <dbReference type="EMBL" id="SDH91852.1"/>
    </source>
</evidence>
<dbReference type="RefSeq" id="WP_092622048.1">
    <property type="nucleotide sequence ID" value="NZ_FNCV01000023.1"/>
</dbReference>
<reference evidence="3" key="1">
    <citation type="submission" date="2016-10" db="EMBL/GenBank/DDBJ databases">
        <authorList>
            <person name="Varghese N."/>
            <person name="Submissions S."/>
        </authorList>
    </citation>
    <scope>NUCLEOTIDE SEQUENCE [LARGE SCALE GENOMIC DNA]</scope>
    <source>
        <strain evidence="3">930I</strain>
    </source>
</reference>
<organism evidence="2 3">
    <name type="scientific">Roseospirillum parvum</name>
    <dbReference type="NCBI Taxonomy" id="83401"/>
    <lineage>
        <taxon>Bacteria</taxon>
        <taxon>Pseudomonadati</taxon>
        <taxon>Pseudomonadota</taxon>
        <taxon>Alphaproteobacteria</taxon>
        <taxon>Rhodospirillales</taxon>
        <taxon>Rhodospirillaceae</taxon>
        <taxon>Roseospirillum</taxon>
    </lineage>
</organism>
<accession>A0A1G8GBQ7</accession>
<evidence type="ECO:0000259" key="1">
    <source>
        <dbReference type="Pfam" id="PF10124"/>
    </source>
</evidence>
<name>A0A1G8GBQ7_9PROT</name>
<protein>
    <submittedName>
        <fullName evidence="2">Mu-like prophage major head subunit gpT</fullName>
    </submittedName>
</protein>
<feature type="domain" description="Bacteriophage Mu GpT" evidence="1">
    <location>
        <begin position="8"/>
        <end position="298"/>
    </location>
</feature>
<keyword evidence="3" id="KW-1185">Reference proteome</keyword>
<proteinExistence type="predicted"/>
<dbReference type="Pfam" id="PF10124">
    <property type="entry name" value="Mu-like_gpT"/>
    <property type="match status" value="1"/>
</dbReference>
<dbReference type="AlphaFoldDB" id="A0A1G8GBQ7"/>
<evidence type="ECO:0000313" key="3">
    <source>
        <dbReference type="Proteomes" id="UP000217076"/>
    </source>
</evidence>
<gene>
    <name evidence="2" type="ORF">SAMN05421742_1236</name>
</gene>
<dbReference type="EMBL" id="FNCV01000023">
    <property type="protein sequence ID" value="SDH91852.1"/>
    <property type="molecule type" value="Genomic_DNA"/>
</dbReference>
<dbReference type="Proteomes" id="UP000217076">
    <property type="component" value="Unassembled WGS sequence"/>
</dbReference>
<dbReference type="InterPro" id="IPR018774">
    <property type="entry name" value="Phage_Mu_GpT"/>
</dbReference>
<dbReference type="STRING" id="83401.SAMN05421742_1236"/>